<keyword evidence="5" id="KW-0539">Nucleus</keyword>
<dbReference type="InterPro" id="IPR051767">
    <property type="entry name" value="Nucleoporin_NUP42"/>
</dbReference>
<dbReference type="GO" id="GO:0005634">
    <property type="term" value="C:nucleus"/>
    <property type="evidence" value="ECO:0007669"/>
    <property type="project" value="UniProtKB-SubCell"/>
</dbReference>
<evidence type="ECO:0000256" key="4">
    <source>
        <dbReference type="ARBA" id="ARBA00022833"/>
    </source>
</evidence>
<keyword evidence="3 6" id="KW-0863">Zinc-finger</keyword>
<accession>A0A9C7PV18</accession>
<dbReference type="InterPro" id="IPR036855">
    <property type="entry name" value="Znf_CCCH_sf"/>
</dbReference>
<feature type="zinc finger region" description="C3H1-type" evidence="6">
    <location>
        <begin position="1"/>
        <end position="25"/>
    </location>
</feature>
<keyword evidence="10" id="KW-1185">Reference proteome</keyword>
<evidence type="ECO:0000256" key="6">
    <source>
        <dbReference type="PROSITE-ProRule" id="PRU00723"/>
    </source>
</evidence>
<dbReference type="PANTHER" id="PTHR46527">
    <property type="entry name" value="NUCLEOPORIN-LIKE PROTEIN 2"/>
    <property type="match status" value="1"/>
</dbReference>
<reference evidence="9" key="2">
    <citation type="submission" date="2022-01" db="EMBL/GenBank/DDBJ databases">
        <authorList>
            <person name="Hirooka S."/>
            <person name="Miyagishima S.Y."/>
        </authorList>
    </citation>
    <scope>NUCLEOTIDE SEQUENCE</scope>
    <source>
        <strain evidence="9">NBRC 102759</strain>
    </source>
</reference>
<comment type="caution">
    <text evidence="9">The sequence shown here is derived from an EMBL/GenBank/DDBJ whole genome shotgun (WGS) entry which is preliminary data.</text>
</comment>
<dbReference type="AlphaFoldDB" id="A0A9C7PV18"/>
<feature type="region of interest" description="Disordered" evidence="7">
    <location>
        <begin position="100"/>
        <end position="128"/>
    </location>
</feature>
<evidence type="ECO:0000256" key="2">
    <source>
        <dbReference type="ARBA" id="ARBA00022723"/>
    </source>
</evidence>
<proteinExistence type="predicted"/>
<keyword evidence="2 6" id="KW-0479">Metal-binding</keyword>
<dbReference type="GO" id="GO:0008270">
    <property type="term" value="F:zinc ion binding"/>
    <property type="evidence" value="ECO:0007669"/>
    <property type="project" value="UniProtKB-KW"/>
</dbReference>
<dbReference type="PROSITE" id="PS50103">
    <property type="entry name" value="ZF_C3H1"/>
    <property type="match status" value="1"/>
</dbReference>
<sequence>MVVCKYFLRGNCKFGRNCKNEHPLQNASQGSFGFSKKGPGEWNDPFQTRTSPSSFSNSFGNYKRNDFGQGVSSEPFRSFTKPSGNGFYRPQRSVVAMDVSGSNEDARGRGRVSYHRGRGRANYPENTLQRSGNWTKEAESDAMEVSWPFTCYGLEGNPNIFEGDISFEELRAEAYAAALQGIGLNEIVQRERDLAAEYRNRQSTLFSNSASRNTTTTGTNPKDPFGRTTSVNSNSHPFQAANTFGSNMNNQGGMSIFSAPHSSQNNGYSTMFQDFPQRNENANMSSQTEQFSHFANTTEQMKQQTLPESTHEITVNIDSSLEQNDTKLSQEDMQHYRASLFQLGNVPERAPSKELVEL</sequence>
<protein>
    <recommendedName>
        <fullName evidence="8">C3H1-type domain-containing protein</fullName>
    </recommendedName>
</protein>
<dbReference type="PANTHER" id="PTHR46527:SF1">
    <property type="entry name" value="NUCLEOPORIN NUP42"/>
    <property type="match status" value="1"/>
</dbReference>
<evidence type="ECO:0000259" key="8">
    <source>
        <dbReference type="PROSITE" id="PS50103"/>
    </source>
</evidence>
<evidence type="ECO:0000256" key="5">
    <source>
        <dbReference type="ARBA" id="ARBA00023242"/>
    </source>
</evidence>
<comment type="subcellular location">
    <subcellularLocation>
        <location evidence="1">Nucleus</location>
    </subcellularLocation>
</comment>
<dbReference type="Gene3D" id="4.10.1000.10">
    <property type="entry name" value="Zinc finger, CCCH-type"/>
    <property type="match status" value="1"/>
</dbReference>
<dbReference type="EMBL" id="BQMJ01000019">
    <property type="protein sequence ID" value="GJQ10926.1"/>
    <property type="molecule type" value="Genomic_DNA"/>
</dbReference>
<dbReference type="InterPro" id="IPR000571">
    <property type="entry name" value="Znf_CCCH"/>
</dbReference>
<feature type="compositionally biased region" description="Polar residues" evidence="7">
    <location>
        <begin position="205"/>
        <end position="220"/>
    </location>
</feature>
<evidence type="ECO:0000313" key="10">
    <source>
        <dbReference type="Proteomes" id="UP001061958"/>
    </source>
</evidence>
<evidence type="ECO:0000256" key="3">
    <source>
        <dbReference type="ARBA" id="ARBA00022771"/>
    </source>
</evidence>
<feature type="region of interest" description="Disordered" evidence="7">
    <location>
        <begin position="205"/>
        <end position="232"/>
    </location>
</feature>
<evidence type="ECO:0000256" key="7">
    <source>
        <dbReference type="SAM" id="MobiDB-lite"/>
    </source>
</evidence>
<feature type="compositionally biased region" description="Basic residues" evidence="7">
    <location>
        <begin position="109"/>
        <end position="119"/>
    </location>
</feature>
<dbReference type="Proteomes" id="UP001061958">
    <property type="component" value="Unassembled WGS sequence"/>
</dbReference>
<dbReference type="SUPFAM" id="SSF90229">
    <property type="entry name" value="CCCH zinc finger"/>
    <property type="match status" value="1"/>
</dbReference>
<evidence type="ECO:0000256" key="1">
    <source>
        <dbReference type="ARBA" id="ARBA00004123"/>
    </source>
</evidence>
<organism evidence="9 10">
    <name type="scientific">Galdieria partita</name>
    <dbReference type="NCBI Taxonomy" id="83374"/>
    <lineage>
        <taxon>Eukaryota</taxon>
        <taxon>Rhodophyta</taxon>
        <taxon>Bangiophyceae</taxon>
        <taxon>Galdieriales</taxon>
        <taxon>Galdieriaceae</taxon>
        <taxon>Galdieria</taxon>
    </lineage>
</organism>
<evidence type="ECO:0000313" key="9">
    <source>
        <dbReference type="EMBL" id="GJQ10926.1"/>
    </source>
</evidence>
<feature type="domain" description="C3H1-type" evidence="8">
    <location>
        <begin position="1"/>
        <end position="25"/>
    </location>
</feature>
<name>A0A9C7PV18_9RHOD</name>
<dbReference type="SMART" id="SM00356">
    <property type="entry name" value="ZnF_C3H1"/>
    <property type="match status" value="1"/>
</dbReference>
<dbReference type="OrthoDB" id="20729at2759"/>
<gene>
    <name evidence="9" type="ORF">GpartN1_g2717.t1</name>
</gene>
<keyword evidence="4 6" id="KW-0862">Zinc</keyword>
<reference evidence="9" key="1">
    <citation type="journal article" date="2022" name="Proc. Natl. Acad. Sci. U.S.A.">
        <title>Life cycle and functional genomics of the unicellular red alga Galdieria for elucidating algal and plant evolution and industrial use.</title>
        <authorList>
            <person name="Hirooka S."/>
            <person name="Itabashi T."/>
            <person name="Ichinose T.M."/>
            <person name="Onuma R."/>
            <person name="Fujiwara T."/>
            <person name="Yamashita S."/>
            <person name="Jong L.W."/>
            <person name="Tomita R."/>
            <person name="Iwane A.H."/>
            <person name="Miyagishima S.Y."/>
        </authorList>
    </citation>
    <scope>NUCLEOTIDE SEQUENCE</scope>
    <source>
        <strain evidence="9">NBRC 102759</strain>
    </source>
</reference>